<keyword evidence="1" id="KW-0732">Signal</keyword>
<dbReference type="EMBL" id="JAPZBT010000002">
    <property type="protein sequence ID" value="KAJ5371849.1"/>
    <property type="molecule type" value="Genomic_DNA"/>
</dbReference>
<dbReference type="AlphaFoldDB" id="A0A9W9S6I2"/>
<comment type="caution">
    <text evidence="2">The sequence shown here is derived from an EMBL/GenBank/DDBJ whole genome shotgun (WGS) entry which is preliminary data.</text>
</comment>
<evidence type="ECO:0000313" key="3">
    <source>
        <dbReference type="Proteomes" id="UP001147752"/>
    </source>
</evidence>
<reference evidence="2" key="1">
    <citation type="submission" date="2022-12" db="EMBL/GenBank/DDBJ databases">
        <authorList>
            <person name="Petersen C."/>
        </authorList>
    </citation>
    <scope>NUCLEOTIDE SEQUENCE</scope>
    <source>
        <strain evidence="2">IBT 3081</strain>
    </source>
</reference>
<name>A0A9W9S6I2_9EURO</name>
<gene>
    <name evidence="2" type="ORF">N7517_003855</name>
</gene>
<dbReference type="GeneID" id="81460768"/>
<sequence length="257" mass="28387">MDFNMGNKRLMALVLFFFSYLTFCLSVPTNPFASLSDQAPKRIPSARSLNAHHRGFMKRADETYAPFLADLAIATRVEQEDEKFMAFGADSAILASDGFSGCVGVVIASSQGAIIAHYTDTESGMNQARENLARLITENKKALWGAQAWIYAHVRLEDPSTYVSEANNLALESIVEDNLNIVPTRVKYIEPEDTLNDLMEGPHAEDYFDGLIEPELLYGAVMVKHQGGKSTNDVIFINLDWQKAASDASIARATQLL</sequence>
<accession>A0A9W9S6I2</accession>
<dbReference type="Proteomes" id="UP001147752">
    <property type="component" value="Unassembled WGS sequence"/>
</dbReference>
<evidence type="ECO:0000256" key="1">
    <source>
        <dbReference type="SAM" id="SignalP"/>
    </source>
</evidence>
<protein>
    <recommendedName>
        <fullName evidence="4">RNase H type-1 domain-containing protein</fullName>
    </recommendedName>
</protein>
<feature type="chain" id="PRO_5040744490" description="RNase H type-1 domain-containing protein" evidence="1">
    <location>
        <begin position="27"/>
        <end position="257"/>
    </location>
</feature>
<evidence type="ECO:0000313" key="2">
    <source>
        <dbReference type="EMBL" id="KAJ5371849.1"/>
    </source>
</evidence>
<reference evidence="2" key="2">
    <citation type="journal article" date="2023" name="IMA Fungus">
        <title>Comparative genomic study of the Penicillium genus elucidates a diverse pangenome and 15 lateral gene transfer events.</title>
        <authorList>
            <person name="Petersen C."/>
            <person name="Sorensen T."/>
            <person name="Nielsen M.R."/>
            <person name="Sondergaard T.E."/>
            <person name="Sorensen J.L."/>
            <person name="Fitzpatrick D.A."/>
            <person name="Frisvad J.C."/>
            <person name="Nielsen K.L."/>
        </authorList>
    </citation>
    <scope>NUCLEOTIDE SEQUENCE</scope>
    <source>
        <strain evidence="2">IBT 3081</strain>
    </source>
</reference>
<dbReference type="RefSeq" id="XP_056577835.1">
    <property type="nucleotide sequence ID" value="XM_056721585.1"/>
</dbReference>
<evidence type="ECO:0008006" key="4">
    <source>
        <dbReference type="Google" id="ProtNLM"/>
    </source>
</evidence>
<keyword evidence="3" id="KW-1185">Reference proteome</keyword>
<dbReference type="OrthoDB" id="4362036at2759"/>
<organism evidence="2 3">
    <name type="scientific">Penicillium concentricum</name>
    <dbReference type="NCBI Taxonomy" id="293559"/>
    <lineage>
        <taxon>Eukaryota</taxon>
        <taxon>Fungi</taxon>
        <taxon>Dikarya</taxon>
        <taxon>Ascomycota</taxon>
        <taxon>Pezizomycotina</taxon>
        <taxon>Eurotiomycetes</taxon>
        <taxon>Eurotiomycetidae</taxon>
        <taxon>Eurotiales</taxon>
        <taxon>Aspergillaceae</taxon>
        <taxon>Penicillium</taxon>
    </lineage>
</organism>
<feature type="signal peptide" evidence="1">
    <location>
        <begin position="1"/>
        <end position="26"/>
    </location>
</feature>
<proteinExistence type="predicted"/>